<keyword evidence="2" id="KW-1185">Reference proteome</keyword>
<dbReference type="Proteomes" id="UP000617555">
    <property type="component" value="Unassembled WGS sequence"/>
</dbReference>
<gene>
    <name evidence="1" type="ORF">GCM10011607_29600</name>
</gene>
<accession>A0ABQ1JHM3</accession>
<sequence length="101" mass="11365">MTTLELRRQEVSFQAFAHKCVKSLNNKQGCIEDNHTEDAIAAMTFENMDVFVERPWMGLPRVIEVISFEYRYLVVKQTPGSRLKSIAGTTPYLAVQGGIAA</sequence>
<dbReference type="EMBL" id="BMII01000025">
    <property type="protein sequence ID" value="GGB67028.1"/>
    <property type="molecule type" value="Genomic_DNA"/>
</dbReference>
<protein>
    <submittedName>
        <fullName evidence="1">Uncharacterized protein</fullName>
    </submittedName>
</protein>
<reference evidence="2" key="1">
    <citation type="journal article" date="2019" name="Int. J. Syst. Evol. Microbiol.">
        <title>The Global Catalogue of Microorganisms (GCM) 10K type strain sequencing project: providing services to taxonomists for standard genome sequencing and annotation.</title>
        <authorList>
            <consortium name="The Broad Institute Genomics Platform"/>
            <consortium name="The Broad Institute Genome Sequencing Center for Infectious Disease"/>
            <person name="Wu L."/>
            <person name="Ma J."/>
        </authorList>
    </citation>
    <scope>NUCLEOTIDE SEQUENCE [LARGE SCALE GENOMIC DNA]</scope>
    <source>
        <strain evidence="2">CGMCC 1.15339</strain>
    </source>
</reference>
<organism evidence="1 2">
    <name type="scientific">Shewanella inventionis</name>
    <dbReference type="NCBI Taxonomy" id="1738770"/>
    <lineage>
        <taxon>Bacteria</taxon>
        <taxon>Pseudomonadati</taxon>
        <taxon>Pseudomonadota</taxon>
        <taxon>Gammaproteobacteria</taxon>
        <taxon>Alteromonadales</taxon>
        <taxon>Shewanellaceae</taxon>
        <taxon>Shewanella</taxon>
    </lineage>
</organism>
<evidence type="ECO:0000313" key="2">
    <source>
        <dbReference type="Proteomes" id="UP000617555"/>
    </source>
</evidence>
<proteinExistence type="predicted"/>
<name>A0ABQ1JHM3_9GAMM</name>
<evidence type="ECO:0000313" key="1">
    <source>
        <dbReference type="EMBL" id="GGB67028.1"/>
    </source>
</evidence>
<comment type="caution">
    <text evidence="1">The sequence shown here is derived from an EMBL/GenBank/DDBJ whole genome shotgun (WGS) entry which is preliminary data.</text>
</comment>